<dbReference type="Pfam" id="PF07719">
    <property type="entry name" value="TPR_2"/>
    <property type="match status" value="1"/>
</dbReference>
<keyword evidence="2 3" id="KW-0802">TPR repeat</keyword>
<organism evidence="6 7">
    <name type="scientific">Thiothrix lacustris</name>
    <dbReference type="NCBI Taxonomy" id="525917"/>
    <lineage>
        <taxon>Bacteria</taxon>
        <taxon>Pseudomonadati</taxon>
        <taxon>Pseudomonadota</taxon>
        <taxon>Gammaproteobacteria</taxon>
        <taxon>Thiotrichales</taxon>
        <taxon>Thiotrichaceae</taxon>
        <taxon>Thiothrix</taxon>
    </lineage>
</organism>
<comment type="caution">
    <text evidence="6">The sequence shown here is derived from an EMBL/GenBank/DDBJ whole genome shotgun (WGS) entry which is preliminary data.</text>
</comment>
<evidence type="ECO:0000256" key="4">
    <source>
        <dbReference type="SAM" id="MobiDB-lite"/>
    </source>
</evidence>
<dbReference type="Proteomes" id="UP000192491">
    <property type="component" value="Unassembled WGS sequence"/>
</dbReference>
<evidence type="ECO:0000313" key="7">
    <source>
        <dbReference type="Proteomes" id="UP000192491"/>
    </source>
</evidence>
<dbReference type="PROSITE" id="PS50293">
    <property type="entry name" value="TPR_REGION"/>
    <property type="match status" value="1"/>
</dbReference>
<feature type="chain" id="PRO_5012756323" evidence="5">
    <location>
        <begin position="20"/>
        <end position="237"/>
    </location>
</feature>
<protein>
    <submittedName>
        <fullName evidence="6">Uncharacterized protein</fullName>
    </submittedName>
</protein>
<gene>
    <name evidence="6" type="ORF">BWK73_54160</name>
</gene>
<evidence type="ECO:0000256" key="1">
    <source>
        <dbReference type="ARBA" id="ARBA00022737"/>
    </source>
</evidence>
<dbReference type="SMART" id="SM00028">
    <property type="entry name" value="TPR"/>
    <property type="match status" value="2"/>
</dbReference>
<dbReference type="InterPro" id="IPR013105">
    <property type="entry name" value="TPR_2"/>
</dbReference>
<dbReference type="InterPro" id="IPR011990">
    <property type="entry name" value="TPR-like_helical_dom_sf"/>
</dbReference>
<dbReference type="InterPro" id="IPR019734">
    <property type="entry name" value="TPR_rpt"/>
</dbReference>
<name>A0A1Y1Q6V6_9GAMM</name>
<evidence type="ECO:0000256" key="3">
    <source>
        <dbReference type="PROSITE-ProRule" id="PRU00339"/>
    </source>
</evidence>
<evidence type="ECO:0000256" key="5">
    <source>
        <dbReference type="SAM" id="SignalP"/>
    </source>
</evidence>
<proteinExistence type="predicted"/>
<keyword evidence="5" id="KW-0732">Signal</keyword>
<dbReference type="SUPFAM" id="SSF48452">
    <property type="entry name" value="TPR-like"/>
    <property type="match status" value="1"/>
</dbReference>
<evidence type="ECO:0000256" key="2">
    <source>
        <dbReference type="ARBA" id="ARBA00022803"/>
    </source>
</evidence>
<dbReference type="EMBL" id="MTEJ01000800">
    <property type="protein sequence ID" value="OQW97556.1"/>
    <property type="molecule type" value="Genomic_DNA"/>
</dbReference>
<evidence type="ECO:0000313" key="6">
    <source>
        <dbReference type="EMBL" id="OQW97556.1"/>
    </source>
</evidence>
<dbReference type="AlphaFoldDB" id="A0A1Y1Q6V6"/>
<feature type="signal peptide" evidence="5">
    <location>
        <begin position="1"/>
        <end position="19"/>
    </location>
</feature>
<dbReference type="Gene3D" id="1.25.40.10">
    <property type="entry name" value="Tetratricopeptide repeat domain"/>
    <property type="match status" value="1"/>
</dbReference>
<sequence length="237" mass="26249">MKKHKLFVLLLLLTCSVQADETYLHNGIQAYRAEHYDTATQHFTAAVFAASNDIERARALHNLGNSYFQQGDYAAAAQVFRDALTYRPEHPATQQNLALAAEVQAELERRREAGQRAAADNASTGARRERDTNTLDWDQASTLTLGEGKDAPANAPPPALSPNFEQLVNKGMARLAETGATDPQIWRKSQQSLDDARIALQQLDDDPAALWQRLFEAEEGYPAPQTKPNELPGVLPW</sequence>
<keyword evidence="1" id="KW-0677">Repeat</keyword>
<feature type="repeat" description="TPR" evidence="3">
    <location>
        <begin position="57"/>
        <end position="90"/>
    </location>
</feature>
<feature type="region of interest" description="Disordered" evidence="4">
    <location>
        <begin position="109"/>
        <end position="137"/>
    </location>
</feature>
<accession>A0A1Y1Q6V6</accession>
<dbReference type="PROSITE" id="PS50005">
    <property type="entry name" value="TPR"/>
    <property type="match status" value="1"/>
</dbReference>
<reference evidence="6 7" key="1">
    <citation type="submission" date="2017-01" db="EMBL/GenBank/DDBJ databases">
        <title>Novel large sulfur bacteria in the metagenomes of groundwater-fed chemosynthetic microbial mats in the Lake Huron basin.</title>
        <authorList>
            <person name="Sharrar A.M."/>
            <person name="Flood B.E."/>
            <person name="Bailey J.V."/>
            <person name="Jones D.S."/>
            <person name="Biddanda B."/>
            <person name="Ruberg S.A."/>
            <person name="Marcus D.N."/>
            <person name="Dick G.J."/>
        </authorList>
    </citation>
    <scope>NUCLEOTIDE SEQUENCE [LARGE SCALE GENOMIC DNA]</scope>
    <source>
        <strain evidence="6">A8</strain>
    </source>
</reference>